<proteinExistence type="predicted"/>
<reference evidence="1 2" key="1">
    <citation type="submission" date="2021-03" db="EMBL/GenBank/DDBJ databases">
        <title>Geobacter metallireducens gen. nov. sp. nov., a microorganism capable of coupling the complete oxidation of organic compounds to the reduction of iron and other metals.</title>
        <authorList>
            <person name="Li Y."/>
        </authorList>
    </citation>
    <scope>NUCLEOTIDE SEQUENCE [LARGE SCALE GENOMIC DNA]</scope>
    <source>
        <strain evidence="1 2">Jerry-YX</strain>
    </source>
</reference>
<protein>
    <submittedName>
        <fullName evidence="1">Uncharacterized protein</fullName>
    </submittedName>
</protein>
<gene>
    <name evidence="1" type="ORF">JZM60_00495</name>
</gene>
<name>A0ABX7Q4A5_9BACT</name>
<keyword evidence="2" id="KW-1185">Reference proteome</keyword>
<accession>A0ABX7Q4A5</accession>
<dbReference type="RefSeq" id="WP_207163601.1">
    <property type="nucleotide sequence ID" value="NZ_CP071382.1"/>
</dbReference>
<organism evidence="1 2">
    <name type="scientific">Geobacter benzoatilyticus</name>
    <dbReference type="NCBI Taxonomy" id="2815309"/>
    <lineage>
        <taxon>Bacteria</taxon>
        <taxon>Pseudomonadati</taxon>
        <taxon>Thermodesulfobacteriota</taxon>
        <taxon>Desulfuromonadia</taxon>
        <taxon>Geobacterales</taxon>
        <taxon>Geobacteraceae</taxon>
        <taxon>Geobacter</taxon>
    </lineage>
</organism>
<evidence type="ECO:0000313" key="1">
    <source>
        <dbReference type="EMBL" id="QSV45810.1"/>
    </source>
</evidence>
<evidence type="ECO:0000313" key="2">
    <source>
        <dbReference type="Proteomes" id="UP000663651"/>
    </source>
</evidence>
<dbReference type="Proteomes" id="UP000663651">
    <property type="component" value="Chromosome"/>
</dbReference>
<dbReference type="EMBL" id="CP071382">
    <property type="protein sequence ID" value="QSV45810.1"/>
    <property type="molecule type" value="Genomic_DNA"/>
</dbReference>
<sequence length="136" mass="15254">MMMNDMHEACEQCGFAYARIDTECWGERGARRVMCPICGWTKYEEYSLADGSTAIAKRSVKRGFGAYRLIPPGGFSGYNAFHEPPLPEVVKHIQALLGRGWKGYLTIWDEELGKARLVAGHPLQRYEIPDDEGSAP</sequence>